<reference evidence="1 2" key="1">
    <citation type="submission" date="2016-07" db="EMBL/GenBank/DDBJ databases">
        <title>Pervasive Adenine N6-methylation of Active Genes in Fungi.</title>
        <authorList>
            <consortium name="DOE Joint Genome Institute"/>
            <person name="Mondo S.J."/>
            <person name="Dannebaum R.O."/>
            <person name="Kuo R.C."/>
            <person name="Labutti K."/>
            <person name="Haridas S."/>
            <person name="Kuo A."/>
            <person name="Salamov A."/>
            <person name="Ahrendt S.R."/>
            <person name="Lipzen A."/>
            <person name="Sullivan W."/>
            <person name="Andreopoulos W.B."/>
            <person name="Clum A."/>
            <person name="Lindquist E."/>
            <person name="Daum C."/>
            <person name="Ramamoorthy G.K."/>
            <person name="Gryganskyi A."/>
            <person name="Culley D."/>
            <person name="Magnuson J.K."/>
            <person name="James T.Y."/>
            <person name="O'Malley M.A."/>
            <person name="Stajich J.E."/>
            <person name="Spatafora J.W."/>
            <person name="Visel A."/>
            <person name="Grigoriev I.V."/>
        </authorList>
    </citation>
    <scope>NUCLEOTIDE SEQUENCE [LARGE SCALE GENOMIC DNA]</scope>
    <source>
        <strain evidence="1 2">CBS 115471</strain>
    </source>
</reference>
<organism evidence="1 2">
    <name type="scientific">Clohesyomyces aquaticus</name>
    <dbReference type="NCBI Taxonomy" id="1231657"/>
    <lineage>
        <taxon>Eukaryota</taxon>
        <taxon>Fungi</taxon>
        <taxon>Dikarya</taxon>
        <taxon>Ascomycota</taxon>
        <taxon>Pezizomycotina</taxon>
        <taxon>Dothideomycetes</taxon>
        <taxon>Pleosporomycetidae</taxon>
        <taxon>Pleosporales</taxon>
        <taxon>Lindgomycetaceae</taxon>
        <taxon>Clohesyomyces</taxon>
    </lineage>
</organism>
<name>A0A1Y1ZUY4_9PLEO</name>
<accession>A0A1Y1ZUY4</accession>
<sequence>MGDVADTLFIVFDVVCMSIQRQQSEPKCRVSSKDQPKIRGACFIIIASPTRSSSFLLADLKTAGLRVRYAATPPHAANCCNPLQVPSKHPARPHGSTILTLILTCFQIKQKQLRLNCPAAHLIYKKPGFGKRVDQNQANQWISSRAWLR</sequence>
<comment type="caution">
    <text evidence="1">The sequence shown here is derived from an EMBL/GenBank/DDBJ whole genome shotgun (WGS) entry which is preliminary data.</text>
</comment>
<evidence type="ECO:0000313" key="2">
    <source>
        <dbReference type="Proteomes" id="UP000193144"/>
    </source>
</evidence>
<gene>
    <name evidence="1" type="ORF">BCR34DRAFT_245268</name>
</gene>
<dbReference type="Proteomes" id="UP000193144">
    <property type="component" value="Unassembled WGS sequence"/>
</dbReference>
<dbReference type="AlphaFoldDB" id="A0A1Y1ZUY4"/>
<protein>
    <submittedName>
        <fullName evidence="1">Uncharacterized protein</fullName>
    </submittedName>
</protein>
<keyword evidence="2" id="KW-1185">Reference proteome</keyword>
<evidence type="ECO:0000313" key="1">
    <source>
        <dbReference type="EMBL" id="ORY14051.1"/>
    </source>
</evidence>
<proteinExistence type="predicted"/>
<dbReference type="EMBL" id="MCFA01000036">
    <property type="protein sequence ID" value="ORY14051.1"/>
    <property type="molecule type" value="Genomic_DNA"/>
</dbReference>